<dbReference type="Pfam" id="PF19845">
    <property type="entry name" value="DUF6320"/>
    <property type="match status" value="1"/>
</dbReference>
<feature type="transmembrane region" description="Helical" evidence="1">
    <location>
        <begin position="158"/>
        <end position="177"/>
    </location>
</feature>
<dbReference type="KEGG" id="caml:H6X83_10615"/>
<dbReference type="InterPro" id="IPR046283">
    <property type="entry name" value="DUF6320"/>
</dbReference>
<reference evidence="2 3" key="1">
    <citation type="submission" date="2020-08" db="EMBL/GenBank/DDBJ databases">
        <authorList>
            <person name="Ren C."/>
            <person name="Gu Y."/>
            <person name="Xu Y."/>
        </authorList>
    </citation>
    <scope>NUCLEOTIDE SEQUENCE [LARGE SCALE GENOMIC DNA]</scope>
    <source>
        <strain evidence="2 3">LBM18003</strain>
    </source>
</reference>
<dbReference type="EMBL" id="CP060696">
    <property type="protein sequence ID" value="QNO17389.1"/>
    <property type="molecule type" value="Genomic_DNA"/>
</dbReference>
<proteinExistence type="predicted"/>
<keyword evidence="3" id="KW-1185">Reference proteome</keyword>
<keyword evidence="1" id="KW-0472">Membrane</keyword>
<accession>A0A7G9WFC7</accession>
<name>A0A7G9WFC7_9FIRM</name>
<protein>
    <recommendedName>
        <fullName evidence="4">Zinc ribbon domain-containing protein</fullName>
    </recommendedName>
</protein>
<feature type="transmembrane region" description="Helical" evidence="1">
    <location>
        <begin position="104"/>
        <end position="121"/>
    </location>
</feature>
<evidence type="ECO:0000313" key="3">
    <source>
        <dbReference type="Proteomes" id="UP000516046"/>
    </source>
</evidence>
<evidence type="ECO:0008006" key="4">
    <source>
        <dbReference type="Google" id="ProtNLM"/>
    </source>
</evidence>
<dbReference type="AlphaFoldDB" id="A0A7G9WFC7"/>
<gene>
    <name evidence="2" type="ORF">H6X83_10615</name>
</gene>
<feature type="transmembrane region" description="Helical" evidence="1">
    <location>
        <begin position="75"/>
        <end position="92"/>
    </location>
</feature>
<feature type="transmembrane region" description="Helical" evidence="1">
    <location>
        <begin position="46"/>
        <end position="69"/>
    </location>
</feature>
<feature type="transmembrane region" description="Helical" evidence="1">
    <location>
        <begin position="183"/>
        <end position="204"/>
    </location>
</feature>
<evidence type="ECO:0000256" key="1">
    <source>
        <dbReference type="SAM" id="Phobius"/>
    </source>
</evidence>
<keyword evidence="1" id="KW-0812">Transmembrane</keyword>
<keyword evidence="1" id="KW-1133">Transmembrane helix</keyword>
<dbReference type="Proteomes" id="UP000516046">
    <property type="component" value="Chromosome"/>
</dbReference>
<sequence>MKYCEKCGVSVRGEKERCPLCNAVLQGEPEASGFPELPNEHKRRRLWISILALVSVTACVVCLLLNFMFRERGPWSFFVLGGTLCMWMMLGIALHKQRNIPKTLVWEVFIATLLCVLWDHFTGWNRWSINFVMPIICMGAMVTLVFMFRLFHVPSGSLIVYLLVDFLLGVVQMVLLLSGWITVPLPSLLCVGVSLIMLAAMLIFRGRHVREELRRRLHM</sequence>
<dbReference type="RefSeq" id="WP_212506458.1">
    <property type="nucleotide sequence ID" value="NZ_CP060696.1"/>
</dbReference>
<organism evidence="2 3">
    <name type="scientific">Caproicibacterium amylolyticum</name>
    <dbReference type="NCBI Taxonomy" id="2766537"/>
    <lineage>
        <taxon>Bacteria</taxon>
        <taxon>Bacillati</taxon>
        <taxon>Bacillota</taxon>
        <taxon>Clostridia</taxon>
        <taxon>Eubacteriales</taxon>
        <taxon>Oscillospiraceae</taxon>
        <taxon>Caproicibacterium</taxon>
    </lineage>
</organism>
<feature type="transmembrane region" description="Helical" evidence="1">
    <location>
        <begin position="127"/>
        <end position="151"/>
    </location>
</feature>
<evidence type="ECO:0000313" key="2">
    <source>
        <dbReference type="EMBL" id="QNO17389.1"/>
    </source>
</evidence>